<dbReference type="GO" id="GO:0005249">
    <property type="term" value="F:voltage-gated potassium channel activity"/>
    <property type="evidence" value="ECO:0007669"/>
    <property type="project" value="InterPro"/>
</dbReference>
<feature type="transmembrane region" description="Helical" evidence="13">
    <location>
        <begin position="629"/>
        <end position="650"/>
    </location>
</feature>
<dbReference type="GO" id="GO:0001508">
    <property type="term" value="P:action potential"/>
    <property type="evidence" value="ECO:0007669"/>
    <property type="project" value="TreeGrafter"/>
</dbReference>
<evidence type="ECO:0000256" key="3">
    <source>
        <dbReference type="ARBA" id="ARBA00022538"/>
    </source>
</evidence>
<keyword evidence="2" id="KW-0813">Transport</keyword>
<dbReference type="InterPro" id="IPR027359">
    <property type="entry name" value="Volt_channel_dom_sf"/>
</dbReference>
<sequence length="1034" mass="115432">MATKVDVAPAEPTPPVRRKSSLNREPSRRTSTAIADLVNNAHVTIMAAPATRQRRAATKDTWRRRLRHIAKYPHRSRLGHVYLVTMLAAIVGNFVPMMLETMDGPSNGGSDPAYPFLPSADTFDTVEVAFTAFFTANLALKGVIAKRQCKFWTQFVTWMDLLAVLPFYASVGMQYGLGWTFATRKHVQGYLKLLRLFRIVRVTHLLHNIDGMKILRITFLECLPPLQITLFFLVTIVMVFATLLFYAEPCYNAQMCPFTDVFNAGYFVMATVSTVGYGDQVPSTDNVLAIAITTAVMIFGSLYLSMPLAIIGIKYELNWLCYLQSSKTTSRSIRDLHVKLRSTTTSEPLNRYAHRVTLSYFRLASDALHLHRLAHDYTILTTTTSTLDDIFAGDHNLSLETLYWASQTLVSRYEDVMKHVQVFKPRDSTAHPNKARRKSSLVTLAGNLLSTAKRVLQGGTTQVQDTHPPIATNLPLRKRLRQVLHTAHGHHASWLNRFFLVNVILSLLVFYAETTPELQAYGPQSYLCLDAMKTYCASAMVETDPGCFVWASVNTTLSPPTKVQFDCVVELTPSTMTTPSSLCFGRGFNVGSNASSVSCTSSFASPDKICNLRQCQRGHTPLVDMTTHWLYFEAYFGVVFTLEFALRLYAARHRRGFLRSPSTWVDIAALFPYYVEGIAAAATTVAMVYAIVPTFPTFLSILPMMKSFRVFKLGRHFKSSSVLAQTAVLTFHRLMLPLFFLFLAVVTTGAIFYEIERGVECLAHLACPWLGFDVMTKTLAAPFPPRKRILIQSDKLALVTDMWRSTWLSMETITTVGYGDMKPRTPFGRLVDILTMIFGSCYTAMPLSLVGGQFYACYDQFSRQEKNGMENDEDDEGDNGDDDADDAATVRETGGMGAPVTTVLSIDDCEILKKCSVVLPLVGEMMRNMHKINLLNPASPALLPACDMGDDSATRPNMYHRMSDGHLFGRRSMLQRIQIAPAGGGGVVSIRNSSLLASMSEKKKRFEDLRLRIQVASAHVVVRSRHRSCIVKAP</sequence>
<dbReference type="Gene3D" id="1.10.287.70">
    <property type="match status" value="2"/>
</dbReference>
<dbReference type="PRINTS" id="PR00169">
    <property type="entry name" value="KCHANNEL"/>
</dbReference>
<dbReference type="PANTHER" id="PTHR11537">
    <property type="entry name" value="VOLTAGE-GATED POTASSIUM CHANNEL"/>
    <property type="match status" value="1"/>
</dbReference>
<accession>A0A485KAW1</accession>
<feature type="compositionally biased region" description="Acidic residues" evidence="12">
    <location>
        <begin position="870"/>
        <end position="886"/>
    </location>
</feature>
<evidence type="ECO:0000256" key="1">
    <source>
        <dbReference type="ARBA" id="ARBA00004141"/>
    </source>
</evidence>
<dbReference type="EMBL" id="VJMH01000863">
    <property type="protein sequence ID" value="KAF0714105.1"/>
    <property type="molecule type" value="Genomic_DNA"/>
</dbReference>
<keyword evidence="3" id="KW-0633">Potassium transport</keyword>
<evidence type="ECO:0000256" key="9">
    <source>
        <dbReference type="ARBA" id="ARBA00023065"/>
    </source>
</evidence>
<evidence type="ECO:0000313" key="16">
    <source>
        <dbReference type="EMBL" id="VFT81176.1"/>
    </source>
</evidence>
<feature type="transmembrane region" description="Helical" evidence="13">
    <location>
        <begin position="258"/>
        <end position="277"/>
    </location>
</feature>
<evidence type="ECO:0000256" key="8">
    <source>
        <dbReference type="ARBA" id="ARBA00022989"/>
    </source>
</evidence>
<evidence type="ECO:0000256" key="4">
    <source>
        <dbReference type="ARBA" id="ARBA00022692"/>
    </source>
</evidence>
<feature type="transmembrane region" description="Helical" evidence="13">
    <location>
        <begin position="226"/>
        <end position="246"/>
    </location>
</feature>
<evidence type="ECO:0000256" key="10">
    <source>
        <dbReference type="ARBA" id="ARBA00023136"/>
    </source>
</evidence>
<evidence type="ECO:0000256" key="11">
    <source>
        <dbReference type="ARBA" id="ARBA00023303"/>
    </source>
</evidence>
<dbReference type="OrthoDB" id="69996at2759"/>
<dbReference type="SUPFAM" id="SSF81324">
    <property type="entry name" value="Voltage-gated potassium channels"/>
    <property type="match status" value="2"/>
</dbReference>
<evidence type="ECO:0000313" key="17">
    <source>
        <dbReference type="Proteomes" id="UP000332933"/>
    </source>
</evidence>
<keyword evidence="6" id="KW-0851">Voltage-gated channel</keyword>
<evidence type="ECO:0000256" key="5">
    <source>
        <dbReference type="ARBA" id="ARBA00022826"/>
    </source>
</evidence>
<dbReference type="AlphaFoldDB" id="A0A485KAW1"/>
<evidence type="ECO:0000259" key="14">
    <source>
        <dbReference type="Pfam" id="PF00520"/>
    </source>
</evidence>
<reference evidence="16 17" key="1">
    <citation type="submission" date="2019-03" db="EMBL/GenBank/DDBJ databases">
        <authorList>
            <person name="Gaulin E."/>
            <person name="Dumas B."/>
        </authorList>
    </citation>
    <scope>NUCLEOTIDE SEQUENCE [LARGE SCALE GENOMIC DNA]</scope>
    <source>
        <strain evidence="16">CBS 568.67</strain>
    </source>
</reference>
<feature type="transmembrane region" description="Helical" evidence="13">
    <location>
        <begin position="734"/>
        <end position="753"/>
    </location>
</feature>
<feature type="region of interest" description="Disordered" evidence="12">
    <location>
        <begin position="867"/>
        <end position="893"/>
    </location>
</feature>
<protein>
    <submittedName>
        <fullName evidence="16">Aste57867_4041 protein</fullName>
    </submittedName>
</protein>
<gene>
    <name evidence="16" type="primary">Aste57867_4041</name>
    <name evidence="15" type="ORF">As57867_004030</name>
    <name evidence="16" type="ORF">ASTE57867_4041</name>
</gene>
<name>A0A485KAW1_9STRA</name>
<keyword evidence="5" id="KW-0631">Potassium channel</keyword>
<feature type="transmembrane region" description="Helical" evidence="13">
    <location>
        <begin position="125"/>
        <end position="144"/>
    </location>
</feature>
<evidence type="ECO:0000256" key="7">
    <source>
        <dbReference type="ARBA" id="ARBA00022958"/>
    </source>
</evidence>
<dbReference type="Gene3D" id="1.20.120.350">
    <property type="entry name" value="Voltage-gated potassium channels. Chain C"/>
    <property type="match status" value="2"/>
</dbReference>
<evidence type="ECO:0000256" key="2">
    <source>
        <dbReference type="ARBA" id="ARBA00022448"/>
    </source>
</evidence>
<organism evidence="16 17">
    <name type="scientific">Aphanomyces stellatus</name>
    <dbReference type="NCBI Taxonomy" id="120398"/>
    <lineage>
        <taxon>Eukaryota</taxon>
        <taxon>Sar</taxon>
        <taxon>Stramenopiles</taxon>
        <taxon>Oomycota</taxon>
        <taxon>Saprolegniomycetes</taxon>
        <taxon>Saprolegniales</taxon>
        <taxon>Verrucalvaceae</taxon>
        <taxon>Aphanomyces</taxon>
    </lineage>
</organism>
<evidence type="ECO:0000313" key="15">
    <source>
        <dbReference type="EMBL" id="KAF0714105.1"/>
    </source>
</evidence>
<feature type="domain" description="Ion transport" evidence="14">
    <location>
        <begin position="81"/>
        <end position="314"/>
    </location>
</feature>
<dbReference type="EMBL" id="CAADRA010000863">
    <property type="protein sequence ID" value="VFT81176.1"/>
    <property type="molecule type" value="Genomic_DNA"/>
</dbReference>
<dbReference type="Proteomes" id="UP000332933">
    <property type="component" value="Unassembled WGS sequence"/>
</dbReference>
<dbReference type="PANTHER" id="PTHR11537:SF254">
    <property type="entry name" value="POTASSIUM VOLTAGE-GATED CHANNEL PROTEIN SHAB"/>
    <property type="match status" value="1"/>
</dbReference>
<feature type="region of interest" description="Disordered" evidence="12">
    <location>
        <begin position="1"/>
        <end position="31"/>
    </location>
</feature>
<dbReference type="InterPro" id="IPR005821">
    <property type="entry name" value="Ion_trans_dom"/>
</dbReference>
<comment type="subcellular location">
    <subcellularLocation>
        <location evidence="1">Membrane</location>
        <topology evidence="1">Multi-pass membrane protein</topology>
    </subcellularLocation>
</comment>
<keyword evidence="10 13" id="KW-0472">Membrane</keyword>
<feature type="transmembrane region" description="Helical" evidence="13">
    <location>
        <begin position="681"/>
        <end position="702"/>
    </location>
</feature>
<reference evidence="15" key="2">
    <citation type="submission" date="2019-06" db="EMBL/GenBank/DDBJ databases">
        <title>Genomics analysis of Aphanomyces spp. identifies a new class of oomycete effector associated with host adaptation.</title>
        <authorList>
            <person name="Gaulin E."/>
        </authorList>
    </citation>
    <scope>NUCLEOTIDE SEQUENCE</scope>
    <source>
        <strain evidence="15">CBS 578.67</strain>
    </source>
</reference>
<keyword evidence="11" id="KW-0407">Ion channel</keyword>
<proteinExistence type="predicted"/>
<keyword evidence="8 13" id="KW-1133">Transmembrane helix</keyword>
<keyword evidence="9" id="KW-0406">Ion transport</keyword>
<evidence type="ECO:0000256" key="13">
    <source>
        <dbReference type="SAM" id="Phobius"/>
    </source>
</evidence>
<dbReference type="Pfam" id="PF00520">
    <property type="entry name" value="Ion_trans"/>
    <property type="match status" value="2"/>
</dbReference>
<feature type="transmembrane region" description="Helical" evidence="13">
    <location>
        <begin position="81"/>
        <end position="99"/>
    </location>
</feature>
<keyword evidence="7" id="KW-0630">Potassium</keyword>
<dbReference type="GO" id="GO:0008076">
    <property type="term" value="C:voltage-gated potassium channel complex"/>
    <property type="evidence" value="ECO:0007669"/>
    <property type="project" value="InterPro"/>
</dbReference>
<keyword evidence="17" id="KW-1185">Reference proteome</keyword>
<feature type="transmembrane region" description="Helical" evidence="13">
    <location>
        <begin position="289"/>
        <end position="313"/>
    </location>
</feature>
<keyword evidence="4 13" id="KW-0812">Transmembrane</keyword>
<evidence type="ECO:0000256" key="12">
    <source>
        <dbReference type="SAM" id="MobiDB-lite"/>
    </source>
</evidence>
<feature type="domain" description="Ion transport" evidence="14">
    <location>
        <begin position="623"/>
        <end position="859"/>
    </location>
</feature>
<evidence type="ECO:0000256" key="6">
    <source>
        <dbReference type="ARBA" id="ARBA00022882"/>
    </source>
</evidence>
<dbReference type="InterPro" id="IPR028325">
    <property type="entry name" value="VG_K_chnl"/>
</dbReference>